<reference evidence="1 2" key="1">
    <citation type="journal article" date="2024" name="Proc. Natl. Acad. Sci. U.S.A.">
        <title>The evolutionary genomics of adaptation to stress in wild rhizobium bacteria.</title>
        <authorList>
            <person name="Kehlet-Delgado H."/>
            <person name="Montoya A.P."/>
            <person name="Jensen K.T."/>
            <person name="Wendlandt C.E."/>
            <person name="Dexheimer C."/>
            <person name="Roberts M."/>
            <person name="Torres Martinez L."/>
            <person name="Friesen M.L."/>
            <person name="Griffitts J.S."/>
            <person name="Porter S.S."/>
        </authorList>
    </citation>
    <scope>NUCLEOTIDE SEQUENCE [LARGE SCALE GENOMIC DNA]</scope>
    <source>
        <strain evidence="1 2">M0468</strain>
    </source>
</reference>
<protein>
    <submittedName>
        <fullName evidence="1">Uncharacterized protein</fullName>
    </submittedName>
</protein>
<gene>
    <name evidence="1" type="ORF">NKI81_02705</name>
</gene>
<proteinExistence type="predicted"/>
<evidence type="ECO:0000313" key="2">
    <source>
        <dbReference type="Proteomes" id="UP001480082"/>
    </source>
</evidence>
<keyword evidence="2" id="KW-1185">Reference proteome</keyword>
<accession>A0ACC6ST40</accession>
<comment type="caution">
    <text evidence="1">The sequence shown here is derived from an EMBL/GenBank/DDBJ whole genome shotgun (WGS) entry which is preliminary data.</text>
</comment>
<dbReference type="Proteomes" id="UP001480082">
    <property type="component" value="Unassembled WGS sequence"/>
</dbReference>
<name>A0ACC6ST40_9HYPH</name>
<organism evidence="1 2">
    <name type="scientific">Mesorhizobium australicum</name>
    <dbReference type="NCBI Taxonomy" id="536018"/>
    <lineage>
        <taxon>Bacteria</taxon>
        <taxon>Pseudomonadati</taxon>
        <taxon>Pseudomonadota</taxon>
        <taxon>Alphaproteobacteria</taxon>
        <taxon>Hyphomicrobiales</taxon>
        <taxon>Phyllobacteriaceae</taxon>
        <taxon>Mesorhizobium</taxon>
    </lineage>
</organism>
<dbReference type="EMBL" id="JAMYRI010000001">
    <property type="protein sequence ID" value="MER9282874.1"/>
    <property type="molecule type" value="Genomic_DNA"/>
</dbReference>
<evidence type="ECO:0000313" key="1">
    <source>
        <dbReference type="EMBL" id="MER9282874.1"/>
    </source>
</evidence>
<sequence>MAEHRRKLTASDPALAEQTQPITYPGGSSLPSSGEQTNLVDLVPALRAFARSLCGSIDEADNLVRETLVKGIADLDGLDGSRVKPWIFATMRRASLARLEGAAPQPRGPASCLSEPFATDTQEQMETGPRIARAIDLLADPERQAIVLVCMLGLSYEDAADICDCDTATIKGRIQNARTRMAVLSGVPTEASPEKSN</sequence>